<evidence type="ECO:0000256" key="5">
    <source>
        <dbReference type="ARBA" id="ARBA00023306"/>
    </source>
</evidence>
<feature type="domain" description="Cullin family profile" evidence="8">
    <location>
        <begin position="470"/>
        <end position="706"/>
    </location>
</feature>
<dbReference type="InterPro" id="IPR059120">
    <property type="entry name" value="Cullin-like_AB"/>
</dbReference>
<dbReference type="GO" id="GO:0070979">
    <property type="term" value="P:protein K11-linked ubiquitination"/>
    <property type="evidence" value="ECO:0007669"/>
    <property type="project" value="TreeGrafter"/>
</dbReference>
<evidence type="ECO:0000256" key="1">
    <source>
        <dbReference type="ARBA" id="ARBA00016068"/>
    </source>
</evidence>
<keyword evidence="3" id="KW-0498">Mitosis</keyword>
<dbReference type="Gene3D" id="3.30.230.130">
    <property type="entry name" value="Cullin, Chain C, Domain 2"/>
    <property type="match status" value="1"/>
</dbReference>
<dbReference type="GO" id="GO:0006511">
    <property type="term" value="P:ubiquitin-dependent protein catabolic process"/>
    <property type="evidence" value="ECO:0007669"/>
    <property type="project" value="InterPro"/>
</dbReference>
<keyword evidence="5" id="KW-0131">Cell cycle</keyword>
<keyword evidence="4" id="KW-0833">Ubl conjugation pathway</keyword>
<dbReference type="Pfam" id="PF26557">
    <property type="entry name" value="Cullin_AB"/>
    <property type="match status" value="1"/>
</dbReference>
<dbReference type="SUPFAM" id="SSF46785">
    <property type="entry name" value="Winged helix' DNA-binding domain"/>
    <property type="match status" value="1"/>
</dbReference>
<dbReference type="InterPro" id="IPR057975">
    <property type="entry name" value="TPR_ANAPC2"/>
</dbReference>
<accession>A0A9W7XGN6</accession>
<dbReference type="EMBL" id="JANBOH010000188">
    <property type="protein sequence ID" value="KAJ1644164.1"/>
    <property type="molecule type" value="Genomic_DNA"/>
</dbReference>
<gene>
    <name evidence="9" type="primary">ANAPC2</name>
    <name evidence="9" type="ORF">LPJ64_004129</name>
</gene>
<dbReference type="SMART" id="SM01013">
    <property type="entry name" value="APC2"/>
    <property type="match status" value="1"/>
</dbReference>
<protein>
    <recommendedName>
        <fullName evidence="1">Anaphase-promoting complex subunit 2</fullName>
    </recommendedName>
</protein>
<comment type="caution">
    <text evidence="9">The sequence shown here is derived from an EMBL/GenBank/DDBJ whole genome shotgun (WGS) entry which is preliminary data.</text>
</comment>
<evidence type="ECO:0000313" key="10">
    <source>
        <dbReference type="Proteomes" id="UP001145021"/>
    </source>
</evidence>
<dbReference type="GO" id="GO:0031625">
    <property type="term" value="F:ubiquitin protein ligase binding"/>
    <property type="evidence" value="ECO:0007669"/>
    <property type="project" value="InterPro"/>
</dbReference>
<dbReference type="InterPro" id="IPR044554">
    <property type="entry name" value="ANAPC2"/>
</dbReference>
<dbReference type="Gene3D" id="1.20.1310.10">
    <property type="entry name" value="Cullin Repeats"/>
    <property type="match status" value="1"/>
</dbReference>
<evidence type="ECO:0000256" key="7">
    <source>
        <dbReference type="SAM" id="MobiDB-lite"/>
    </source>
</evidence>
<name>A0A9W7XGN6_9FUNG</name>
<dbReference type="Pfam" id="PF08672">
    <property type="entry name" value="ANAPC2"/>
    <property type="match status" value="1"/>
</dbReference>
<dbReference type="GO" id="GO:0051301">
    <property type="term" value="P:cell division"/>
    <property type="evidence" value="ECO:0007669"/>
    <property type="project" value="UniProtKB-KW"/>
</dbReference>
<proteinExistence type="inferred from homology"/>
<evidence type="ECO:0000259" key="8">
    <source>
        <dbReference type="PROSITE" id="PS50069"/>
    </source>
</evidence>
<dbReference type="SUPFAM" id="SSF75632">
    <property type="entry name" value="Cullin homology domain"/>
    <property type="match status" value="1"/>
</dbReference>
<evidence type="ECO:0000313" key="9">
    <source>
        <dbReference type="EMBL" id="KAJ1644164.1"/>
    </source>
</evidence>
<feature type="compositionally biased region" description="Basic residues" evidence="7">
    <location>
        <begin position="33"/>
        <end position="42"/>
    </location>
</feature>
<dbReference type="InterPro" id="IPR036317">
    <property type="entry name" value="Cullin_homology_sf"/>
</dbReference>
<feature type="compositionally biased region" description="Low complexity" evidence="7">
    <location>
        <begin position="22"/>
        <end position="32"/>
    </location>
</feature>
<dbReference type="GO" id="GO:0007091">
    <property type="term" value="P:metaphase/anaphase transition of mitotic cell cycle"/>
    <property type="evidence" value="ECO:0007669"/>
    <property type="project" value="TreeGrafter"/>
</dbReference>
<dbReference type="GO" id="GO:0005680">
    <property type="term" value="C:anaphase-promoting complex"/>
    <property type="evidence" value="ECO:0007669"/>
    <property type="project" value="TreeGrafter"/>
</dbReference>
<dbReference type="Pfam" id="PF25773">
    <property type="entry name" value="TPR_ANAPC2"/>
    <property type="match status" value="1"/>
</dbReference>
<dbReference type="InterPro" id="IPR036388">
    <property type="entry name" value="WH-like_DNA-bd_sf"/>
</dbReference>
<dbReference type="PANTHER" id="PTHR45957:SF1">
    <property type="entry name" value="ANAPHASE-PROMOTING COMPLEX SUBUNIT 2"/>
    <property type="match status" value="1"/>
</dbReference>
<keyword evidence="10" id="KW-1185">Reference proteome</keyword>
<dbReference type="AlphaFoldDB" id="A0A9W7XGN6"/>
<feature type="region of interest" description="Disordered" evidence="7">
    <location>
        <begin position="22"/>
        <end position="51"/>
    </location>
</feature>
<organism evidence="9 10">
    <name type="scientific">Coemansia asiatica</name>
    <dbReference type="NCBI Taxonomy" id="1052880"/>
    <lineage>
        <taxon>Eukaryota</taxon>
        <taxon>Fungi</taxon>
        <taxon>Fungi incertae sedis</taxon>
        <taxon>Zoopagomycota</taxon>
        <taxon>Kickxellomycotina</taxon>
        <taxon>Kickxellomycetes</taxon>
        <taxon>Kickxellales</taxon>
        <taxon>Kickxellaceae</taxon>
        <taxon>Coemansia</taxon>
    </lineage>
</organism>
<keyword evidence="2" id="KW-0132">Cell division</keyword>
<dbReference type="SMART" id="SM00182">
    <property type="entry name" value="CULLIN"/>
    <property type="match status" value="1"/>
</dbReference>
<dbReference type="InterPro" id="IPR014786">
    <property type="entry name" value="ANAPC2_C"/>
</dbReference>
<dbReference type="Proteomes" id="UP001145021">
    <property type="component" value="Unassembled WGS sequence"/>
</dbReference>
<evidence type="ECO:0000256" key="2">
    <source>
        <dbReference type="ARBA" id="ARBA00022618"/>
    </source>
</evidence>
<feature type="region of interest" description="Disordered" evidence="7">
    <location>
        <begin position="727"/>
        <end position="758"/>
    </location>
</feature>
<evidence type="ECO:0000256" key="3">
    <source>
        <dbReference type="ARBA" id="ARBA00022776"/>
    </source>
</evidence>
<reference evidence="9" key="1">
    <citation type="submission" date="2022-07" db="EMBL/GenBank/DDBJ databases">
        <title>Phylogenomic reconstructions and comparative analyses of Kickxellomycotina fungi.</title>
        <authorList>
            <person name="Reynolds N.K."/>
            <person name="Stajich J.E."/>
            <person name="Barry K."/>
            <person name="Grigoriev I.V."/>
            <person name="Crous P."/>
            <person name="Smith M.E."/>
        </authorList>
    </citation>
    <scope>NUCLEOTIDE SEQUENCE</scope>
    <source>
        <strain evidence="9">NBRC 105413</strain>
    </source>
</reference>
<dbReference type="InterPro" id="IPR036390">
    <property type="entry name" value="WH_DNA-bd_sf"/>
</dbReference>
<evidence type="ECO:0000256" key="6">
    <source>
        <dbReference type="PROSITE-ProRule" id="PRU00330"/>
    </source>
</evidence>
<dbReference type="Gene3D" id="1.10.10.10">
    <property type="entry name" value="Winged helix-like DNA-binding domain superfamily/Winged helix DNA-binding domain"/>
    <property type="match status" value="1"/>
</dbReference>
<dbReference type="PROSITE" id="PS50069">
    <property type="entry name" value="CULLIN_2"/>
    <property type="match status" value="1"/>
</dbReference>
<sequence length="826" mass="92737">MDTSSFDLCRTFSKDELQRIIQSASRQQQQQKQQKRQKHAKQKQPEDHPLLIVSQEQRIDGLAIKYRERLQALLQTSGYKNSQDGASTVVTAIESIDSLDQFTLLLTGISEIGAEFESQATAAAAAAADGCSGEQRQEMIVRSAWQALVYGVFDQEMLQRVGQWMFASATCIAFMLCKIRCGQLLPEDMANGVDADVVARLHRYHAISGGRPVIIALEQQPAGDISDNIIVAQNFQALCSDICRDTKTRPAFTNRFARGCQALTKMHGLRYTKKAILGAVNQLVHILVQRQAGQWETPRLQILQDIVSQTASTIDAFLLRADEQAPQVHQTVEHSARQELLQKVSEQRTMELFSIIIDFPSSTAAITDLRTCVSALNNMHQVAESLKTAVQTRLLHPAATTNDILMQYISAIRCLRLLDPTGTVLEIVAQPIRQYLRQRDDTVSCIVQDMVSEESELFEDLASGSLILDNDPEGVVYDEDYATRDWQPLPIEARNVFHTAQRRDADVLGLLVSVFDSKDVFVQEFETYLARSLLRHMEYDKAREIRQVEMMKLRFGDRALEKCEVMLKDLAESKRTDQLIAEAAGDQMWDLPLHAVVVSRQFWAAAPVEKFVMPREMAEMKEKYAGVYESIRPARKLEWRDSLGQVRLTVQLADRAVDVAATPAQAAVLMAFGADGMPSSRLTVAELAEQLECSEDFVLPRLRFWQSQGVLREVSPGAFEPIEHQELHSHGGEKETGDEDDSDSYSDPGDAHVDSNSSRTETLRMHFNYIVGMLTNIGPLPLDRIHSMLGMFIPGDTTTIDELRGFLALMVREDRLELSGGTYRLK</sequence>
<dbReference type="PANTHER" id="PTHR45957">
    <property type="entry name" value="ANAPHASE-PROMOTING COMPLEX SUBUNIT 2"/>
    <property type="match status" value="1"/>
</dbReference>
<dbReference type="InterPro" id="IPR016158">
    <property type="entry name" value="Cullin_homology"/>
</dbReference>
<evidence type="ECO:0000256" key="4">
    <source>
        <dbReference type="ARBA" id="ARBA00022786"/>
    </source>
</evidence>
<comment type="similarity">
    <text evidence="6">Belongs to the cullin family.</text>
</comment>